<evidence type="ECO:0000313" key="3">
    <source>
        <dbReference type="Proteomes" id="UP000594118"/>
    </source>
</evidence>
<dbReference type="Pfam" id="PF06074">
    <property type="entry name" value="Portal_Mu"/>
    <property type="match status" value="1"/>
</dbReference>
<sequence>MSRRKSKSRSSAPSAPAAFAEPSRRNLPAVSQTLIANATNDITIPFYSGVLQHADDTLIQQGGGKGLKIYDEIEKDTHAFSMLQKRKKTMVARAWEVEPGGEREIDTEAANLVRTQLKRLPFDRICEDLLDANLKGYAVSEIVWARHGNEIRPDRITTEDQRRFVFDHDWKPRLLTWTSMTDGIELPDRKFIVHRVGVKGNNPYGLGLGSRLFWPVLFKREGITFWLHFLEKFAGPTVVGKTPYGTLSDEQNKLLRTLVSARTASAITVPIGTDVEFLEASRSGSVTYEQFLNYWDRQISICVTGETLTTQVGESGGSRALGEVHQEMLDLLVDSDGDLLSDTLRDQLVAWIVEYNLPGAAVPSVWRVRPKNEKAIAEAKKTQAGAAEAVDKAIRAIVAASARFEDNAVAREYIVSFDITDHLSERTVDALVTARHAFAVKSEPDPFIADARNPAFSAARLKKKL</sequence>
<dbReference type="RefSeq" id="WP_193082739.1">
    <property type="nucleotide sequence ID" value="NZ_CP045201.1"/>
</dbReference>
<dbReference type="Proteomes" id="UP000594118">
    <property type="component" value="Chromosome"/>
</dbReference>
<reference evidence="2 3" key="1">
    <citation type="submission" date="2019-10" db="EMBL/GenBank/DDBJ databases">
        <title>Pseudopuniceibacterium sp. HQ09 islated from Antarctica.</title>
        <authorList>
            <person name="Liao L."/>
            <person name="Su S."/>
            <person name="Chen B."/>
            <person name="Yu Y."/>
        </authorList>
    </citation>
    <scope>NUCLEOTIDE SEQUENCE [LARGE SCALE GENOMIC DNA]</scope>
    <source>
        <strain evidence="2 3">HQ09</strain>
    </source>
</reference>
<dbReference type="KEGG" id="pshq:F3W81_06085"/>
<feature type="region of interest" description="Disordered" evidence="1">
    <location>
        <begin position="1"/>
        <end position="23"/>
    </location>
</feature>
<evidence type="ECO:0000313" key="2">
    <source>
        <dbReference type="EMBL" id="QOL80418.1"/>
    </source>
</evidence>
<accession>A0A7L9WLL3</accession>
<keyword evidence="3" id="KW-1185">Reference proteome</keyword>
<name>A0A7L9WLL3_9RHOB</name>
<proteinExistence type="predicted"/>
<organism evidence="2 3">
    <name type="scientific">Pseudooceanicola spongiae</name>
    <dbReference type="NCBI Taxonomy" id="2613965"/>
    <lineage>
        <taxon>Bacteria</taxon>
        <taxon>Pseudomonadati</taxon>
        <taxon>Pseudomonadota</taxon>
        <taxon>Alphaproteobacteria</taxon>
        <taxon>Rhodobacterales</taxon>
        <taxon>Paracoccaceae</taxon>
        <taxon>Pseudooceanicola</taxon>
    </lineage>
</organism>
<evidence type="ECO:0000256" key="1">
    <source>
        <dbReference type="SAM" id="MobiDB-lite"/>
    </source>
</evidence>
<gene>
    <name evidence="2" type="ORF">F3W81_06085</name>
</gene>
<dbReference type="AlphaFoldDB" id="A0A7L9WLL3"/>
<protein>
    <submittedName>
        <fullName evidence="2">DUF935 family protein</fullName>
    </submittedName>
</protein>
<dbReference type="InterPro" id="IPR009279">
    <property type="entry name" value="Portal_Mu"/>
</dbReference>
<dbReference type="EMBL" id="CP045201">
    <property type="protein sequence ID" value="QOL80418.1"/>
    <property type="molecule type" value="Genomic_DNA"/>
</dbReference>
<feature type="compositionally biased region" description="Low complexity" evidence="1">
    <location>
        <begin position="9"/>
        <end position="21"/>
    </location>
</feature>